<feature type="compositionally biased region" description="Basic and acidic residues" evidence="9">
    <location>
        <begin position="1214"/>
        <end position="1226"/>
    </location>
</feature>
<feature type="region of interest" description="Actin-binding" evidence="7">
    <location>
        <begin position="694"/>
        <end position="716"/>
    </location>
</feature>
<evidence type="ECO:0000256" key="9">
    <source>
        <dbReference type="SAM" id="MobiDB-lite"/>
    </source>
</evidence>
<dbReference type="Gene3D" id="3.40.850.10">
    <property type="entry name" value="Kinesin motor domain"/>
    <property type="match status" value="1"/>
</dbReference>
<keyword evidence="4 7" id="KW-0518">Myosin</keyword>
<feature type="domain" description="Myosin motor" evidence="10">
    <location>
        <begin position="64"/>
        <end position="827"/>
    </location>
</feature>
<keyword evidence="13" id="KW-1185">Reference proteome</keyword>
<evidence type="ECO:0000256" key="6">
    <source>
        <dbReference type="ARBA" id="ARBA00023203"/>
    </source>
</evidence>
<evidence type="ECO:0000256" key="8">
    <source>
        <dbReference type="SAM" id="Coils"/>
    </source>
</evidence>
<dbReference type="PROSITE" id="PS51456">
    <property type="entry name" value="MYOSIN_MOTOR"/>
    <property type="match status" value="1"/>
</dbReference>
<evidence type="ECO:0000259" key="10">
    <source>
        <dbReference type="PROSITE" id="PS51456"/>
    </source>
</evidence>
<evidence type="ECO:0000256" key="5">
    <source>
        <dbReference type="ARBA" id="ARBA00023175"/>
    </source>
</evidence>
<evidence type="ECO:0000256" key="4">
    <source>
        <dbReference type="ARBA" id="ARBA00023123"/>
    </source>
</evidence>
<dbReference type="PRINTS" id="PR00193">
    <property type="entry name" value="MYOSINHEAVY"/>
</dbReference>
<comment type="similarity">
    <text evidence="7">Belongs to the TRAFAC class myosin-kinesin ATPase superfamily. Myosin family.</text>
</comment>
<keyword evidence="5 7" id="KW-0505">Motor protein</keyword>
<feature type="region of interest" description="Disordered" evidence="9">
    <location>
        <begin position="1609"/>
        <end position="1698"/>
    </location>
</feature>
<evidence type="ECO:0008006" key="14">
    <source>
        <dbReference type="Google" id="ProtNLM"/>
    </source>
</evidence>
<protein>
    <recommendedName>
        <fullName evidence="14">Myosin motor domain-containing protein</fullName>
    </recommendedName>
</protein>
<dbReference type="InParanoid" id="A0A0G4GUD7"/>
<dbReference type="GO" id="GO:0007015">
    <property type="term" value="P:actin filament organization"/>
    <property type="evidence" value="ECO:0007669"/>
    <property type="project" value="TreeGrafter"/>
</dbReference>
<dbReference type="FunCoup" id="A0A0G4GUD7">
    <property type="interactions" value="3"/>
</dbReference>
<evidence type="ECO:0000256" key="3">
    <source>
        <dbReference type="ARBA" id="ARBA00023054"/>
    </source>
</evidence>
<evidence type="ECO:0000313" key="12">
    <source>
        <dbReference type="EMBL" id="CEM34450.1"/>
    </source>
</evidence>
<feature type="region of interest" description="Disordered" evidence="9">
    <location>
        <begin position="1212"/>
        <end position="1305"/>
    </location>
</feature>
<dbReference type="Pfam" id="PF02736">
    <property type="entry name" value="Myosin_N"/>
    <property type="match status" value="1"/>
</dbReference>
<dbReference type="PANTHER" id="PTHR13140:SF706">
    <property type="entry name" value="DILUTE CLASS UNCONVENTIONAL MYOSIN, ISOFORM C"/>
    <property type="match status" value="1"/>
</dbReference>
<dbReference type="STRING" id="1169540.A0A0G4GUD7"/>
<feature type="compositionally biased region" description="Basic and acidic residues" evidence="9">
    <location>
        <begin position="1609"/>
        <end position="1618"/>
    </location>
</feature>
<dbReference type="Gene3D" id="1.20.58.530">
    <property type="match status" value="1"/>
</dbReference>
<dbReference type="EMBL" id="CDMY01000821">
    <property type="protein sequence ID" value="CEM34450.1"/>
    <property type="molecule type" value="Genomic_DNA"/>
</dbReference>
<feature type="region of interest" description="Disordered" evidence="9">
    <location>
        <begin position="1026"/>
        <end position="1049"/>
    </location>
</feature>
<feature type="coiled-coil region" evidence="8">
    <location>
        <begin position="1333"/>
        <end position="1360"/>
    </location>
</feature>
<proteinExistence type="inferred from homology"/>
<dbReference type="Pfam" id="PF00612">
    <property type="entry name" value="IQ"/>
    <property type="match status" value="2"/>
</dbReference>
<dbReference type="GO" id="GO:0005737">
    <property type="term" value="C:cytoplasm"/>
    <property type="evidence" value="ECO:0007669"/>
    <property type="project" value="TreeGrafter"/>
</dbReference>
<dbReference type="InterPro" id="IPR004009">
    <property type="entry name" value="SH3_Myosin"/>
</dbReference>
<sequence length="1698" mass="193559">MTDPSTSPFSAGSQVWVEHPHDAWVPGRVISVNEEGNFVVVTDDGERFIVPPGKSSQVHRSCLSGVEDLLSLGDFTEGALLHNIRVRYGKDMIYTAIGMPILISVNPYQNLPGLYDSKAIKKYRKAAGNANNSGAGSSTSSSSLSGSSLPPHLYSMAQQAYQTLLRDRKAQSIIISGESGAGKTEATKIILRYLANIQRDLDHECDAAILEGMPHGHSVEQQVLQSNPVLEAFGNAKTLRNDNSSRFGKFIEIQFDNGGKLTSARISNYLLEKSRIVTQQESERNYHIFYQLCKTLDAIATTDPSYPDLAERLQAACQIDWPQFASHVAVGGPQHFAYTATCTDVAGKDDVLEFVETVECMEGLSFTADEKYNALRTVAGILHMGNVEFESGGSSQPEGAHVTNTDVLQKAASLLQLDAQSIASVFRSKTIKDPMTKQDILMARTVEDAQYARDSLVKALYSRLFDWLVKRINTAISRGFRDDGALKIGLLDIYGFEVFDVNSFEQLCINFANEKLQQHFNQHLFRSEQEEYTSEGVDWKHIDWRDNQPIIDALEGRPMGVFPLLDSECLMPQGSDRTLINKIHQNTANEYPTVIHKSDPRKTLEFRVNHYAARVEYTVDGFTDKNKDPLDKDIIALLATSNVPLIAELFTVKEPIIRVPARGAPKKGAAPTRQEQAAGGGRSMSVGENFRRQLQGLVDILKHTNPSFVRCIKPNSEKAIHQFDSKDALRQLNCAGMLEAIRIRRAGYPVRRNFKEFYQRFKILDPGMIDNPRDNVDFTACCRQMLPSIEAQLNQAGYHLPPLCWQVGQTKIFMKEELQSALERALSAATRKYVLTIQKNYRRFAARLAYRRKLDGLKRIQAAFRAVIARQQFVQQCKREKAIIQIQSVFRSVAARARFKLLHSSAVKCQSIVRGHLTRKEIGRLKGKRARENIERKRQEDERRRQHQITQKENEELRLRAEEARKKQEEDRIRQEEAEAARRVAEEAQKKEQMLQMTEGLQKELESERAERARMQYQLEALRKQMEEERDNAKAQESHARHELEDDNRRLRQRAAQLELEVETAAWDGQKAAEMDQLRNENQRLRIDLTQAESDLRYHQEELSELRNSAVELEAAKSDNLRKTIEYDTLKAKSEEELKKLRAEVDTLRSDKRRLESDLESTAYREETLRNKLKDLKDKDVQVEKLKGDKFRLETDLQTLQVREAHAQKMIQQLREKESRRQEGQQRRTTSTDAAVEEPSDSELQQQQQPRGTLDSSNVTVRTMQELIRKGKLTGPMPPLPEAHAADSRGEPTGAEEEQPSPAPEMYSADEYHRVSSQMQHLEKDRDKLFQQNSGLRFELKEVQERCVTLESETARLRKQLDRFSNVEAIQDELSKSKVAVSQTTALLQESQAREESLQTRLTEKLQELQTVQDEELEYQRRVTQLQNQLAELQDSADDTQAALEEKDRRIQDMEQQIKRLADEKATLEAEHEFGGASASQRDQDLQAEKARVEHELQQYREVVKSLQEGGEKLVQEHHQLVTFHNSLREAYSQTNKDLDATKQHLDTARQDVKAKVEMIGTLNTTISRLNTNVAEERMKARTAQDQYLAARGEREQLEKILAATRAELESERRRNADVYRSLVSQRPPGTHTPPPGGSHPEGPLSAPMSMQHTRGRSRLDQHQQQQAESEQMPPGDMYEHQGGRGLWEARRHEGPYR</sequence>
<feature type="compositionally biased region" description="Polar residues" evidence="9">
    <location>
        <begin position="1242"/>
        <end position="1263"/>
    </location>
</feature>
<feature type="region of interest" description="Disordered" evidence="9">
    <location>
        <begin position="663"/>
        <end position="684"/>
    </location>
</feature>
<keyword evidence="3 8" id="KW-0175">Coiled coil</keyword>
<organism evidence="12 13">
    <name type="scientific">Vitrella brassicaformis (strain CCMP3155)</name>
    <dbReference type="NCBI Taxonomy" id="1169540"/>
    <lineage>
        <taxon>Eukaryota</taxon>
        <taxon>Sar</taxon>
        <taxon>Alveolata</taxon>
        <taxon>Colpodellida</taxon>
        <taxon>Vitrellaceae</taxon>
        <taxon>Vitrella</taxon>
    </lineage>
</organism>
<dbReference type="Gene3D" id="1.20.5.4820">
    <property type="match status" value="1"/>
</dbReference>
<dbReference type="GO" id="GO:0000146">
    <property type="term" value="F:microfilament motor activity"/>
    <property type="evidence" value="ECO:0007669"/>
    <property type="project" value="TreeGrafter"/>
</dbReference>
<dbReference type="PROSITE" id="PS50096">
    <property type="entry name" value="IQ"/>
    <property type="match status" value="4"/>
</dbReference>
<keyword evidence="1 7" id="KW-0547">Nucleotide-binding</keyword>
<dbReference type="OMA" id="CIARAGY"/>
<dbReference type="Gene3D" id="1.20.120.720">
    <property type="entry name" value="Myosin VI head, motor domain, U50 subdomain"/>
    <property type="match status" value="1"/>
</dbReference>
<dbReference type="SUPFAM" id="SSF52540">
    <property type="entry name" value="P-loop containing nucleoside triphosphate hydrolases"/>
    <property type="match status" value="1"/>
</dbReference>
<feature type="region of interest" description="Disordered" evidence="9">
    <location>
        <begin position="928"/>
        <end position="1009"/>
    </location>
</feature>
<keyword evidence="2 7" id="KW-0067">ATP-binding</keyword>
<accession>A0A0G4GUD7</accession>
<dbReference type="InterPro" id="IPR027417">
    <property type="entry name" value="P-loop_NTPase"/>
</dbReference>
<feature type="compositionally biased region" description="Basic and acidic residues" evidence="9">
    <location>
        <begin position="1678"/>
        <end position="1698"/>
    </location>
</feature>
<evidence type="ECO:0000256" key="2">
    <source>
        <dbReference type="ARBA" id="ARBA00022840"/>
    </source>
</evidence>
<dbReference type="Gene3D" id="1.10.10.820">
    <property type="match status" value="1"/>
</dbReference>
<feature type="compositionally biased region" description="Basic and acidic residues" evidence="9">
    <location>
        <begin position="928"/>
        <end position="993"/>
    </location>
</feature>
<dbReference type="InterPro" id="IPR036961">
    <property type="entry name" value="Kinesin_motor_dom_sf"/>
</dbReference>
<name>A0A0G4GUD7_VITBC</name>
<evidence type="ECO:0000256" key="7">
    <source>
        <dbReference type="PROSITE-ProRule" id="PRU00782"/>
    </source>
</evidence>
<dbReference type="GO" id="GO:0005524">
    <property type="term" value="F:ATP binding"/>
    <property type="evidence" value="ECO:0007669"/>
    <property type="project" value="UniProtKB-UniRule"/>
</dbReference>
<dbReference type="InterPro" id="IPR000048">
    <property type="entry name" value="IQ_motif_EF-hand-BS"/>
</dbReference>
<feature type="binding site" evidence="7">
    <location>
        <begin position="177"/>
        <end position="184"/>
    </location>
    <ligand>
        <name>ATP</name>
        <dbReference type="ChEBI" id="CHEBI:30616"/>
    </ligand>
</feature>
<keyword evidence="6 7" id="KW-0009">Actin-binding</keyword>
<dbReference type="GO" id="GO:0051015">
    <property type="term" value="F:actin filament binding"/>
    <property type="evidence" value="ECO:0007669"/>
    <property type="project" value="TreeGrafter"/>
</dbReference>
<dbReference type="Proteomes" id="UP000041254">
    <property type="component" value="Unassembled WGS sequence"/>
</dbReference>
<evidence type="ECO:0000259" key="11">
    <source>
        <dbReference type="PROSITE" id="PS51844"/>
    </source>
</evidence>
<feature type="domain" description="Myosin N-terminal SH3-like" evidence="11">
    <location>
        <begin position="10"/>
        <end position="60"/>
    </location>
</feature>
<dbReference type="Gene3D" id="1.20.5.190">
    <property type="match status" value="1"/>
</dbReference>
<evidence type="ECO:0000256" key="1">
    <source>
        <dbReference type="ARBA" id="ARBA00022741"/>
    </source>
</evidence>
<feature type="coiled-coil region" evidence="8">
    <location>
        <begin position="1388"/>
        <end position="1510"/>
    </location>
</feature>
<dbReference type="GO" id="GO:0016020">
    <property type="term" value="C:membrane"/>
    <property type="evidence" value="ECO:0007669"/>
    <property type="project" value="TreeGrafter"/>
</dbReference>
<reference evidence="12 13" key="1">
    <citation type="submission" date="2014-11" db="EMBL/GenBank/DDBJ databases">
        <authorList>
            <person name="Zhu J."/>
            <person name="Qi W."/>
            <person name="Song R."/>
        </authorList>
    </citation>
    <scope>NUCLEOTIDE SEQUENCE [LARGE SCALE GENOMIC DNA]</scope>
</reference>
<dbReference type="GO" id="GO:0016459">
    <property type="term" value="C:myosin complex"/>
    <property type="evidence" value="ECO:0007669"/>
    <property type="project" value="UniProtKB-KW"/>
</dbReference>
<dbReference type="PhylomeDB" id="A0A0G4GUD7"/>
<dbReference type="Pfam" id="PF00063">
    <property type="entry name" value="Myosin_head"/>
    <property type="match status" value="2"/>
</dbReference>
<dbReference type="OrthoDB" id="10249697at2759"/>
<dbReference type="PANTHER" id="PTHR13140">
    <property type="entry name" value="MYOSIN"/>
    <property type="match status" value="1"/>
</dbReference>
<dbReference type="SMART" id="SM00242">
    <property type="entry name" value="MYSc"/>
    <property type="match status" value="1"/>
</dbReference>
<dbReference type="VEuPathDB" id="CryptoDB:Vbra_10386"/>
<dbReference type="CDD" id="cd00124">
    <property type="entry name" value="MYSc"/>
    <property type="match status" value="1"/>
</dbReference>
<dbReference type="InterPro" id="IPR001609">
    <property type="entry name" value="Myosin_head_motor_dom-like"/>
</dbReference>
<evidence type="ECO:0000313" key="13">
    <source>
        <dbReference type="Proteomes" id="UP000041254"/>
    </source>
</evidence>
<dbReference type="SMART" id="SM00015">
    <property type="entry name" value="IQ"/>
    <property type="match status" value="4"/>
</dbReference>
<gene>
    <name evidence="12" type="ORF">Vbra_10386</name>
</gene>
<dbReference type="PROSITE" id="PS51844">
    <property type="entry name" value="SH3_LIKE"/>
    <property type="match status" value="1"/>
</dbReference>